<dbReference type="RefSeq" id="WP_187745373.1">
    <property type="nucleotide sequence ID" value="NZ_CP060828.1"/>
</dbReference>
<evidence type="ECO:0000313" key="3">
    <source>
        <dbReference type="Proteomes" id="UP000516052"/>
    </source>
</evidence>
<dbReference type="InterPro" id="IPR009078">
    <property type="entry name" value="Ferritin-like_SF"/>
</dbReference>
<dbReference type="SUPFAM" id="SSF47240">
    <property type="entry name" value="Ferritin-like"/>
    <property type="match status" value="1"/>
</dbReference>
<sequence>MTVPDTTFEARTDESDESEGLREEERAGALGLYDGWEQRNWRIADLDLAADRPAWDALPDVVRTGLLAGLSGLFLGEVSVTETLAPLAHAAPRYDYQLFLCTQLADEARHTLFFQRCLDALTGAGQHRPDDLHTEGRRTEALADVVERRLVERTAEVGPDGDPADWYRAVTLYHLMAEGVLAMTLLHSISDAVRAVPGLPALSEGLARVARDEARHAAFGNIALREGVRSGYRDAIAEEVVQSMPVVARALVDPERRLTTLALPFAVARHGRLLAGQWDAAADALHRRLARIGLRDLTGSARRAWYADCAAAVDEYEELHGVRHPTRLAQQAAGGTGKGR</sequence>
<feature type="compositionally biased region" description="Basic and acidic residues" evidence="1">
    <location>
        <begin position="8"/>
        <end position="24"/>
    </location>
</feature>
<proteinExistence type="predicted"/>
<keyword evidence="3" id="KW-1185">Reference proteome</keyword>
<feature type="region of interest" description="Disordered" evidence="1">
    <location>
        <begin position="1"/>
        <end position="24"/>
    </location>
</feature>
<dbReference type="EMBL" id="CP060828">
    <property type="protein sequence ID" value="QNP68331.1"/>
    <property type="molecule type" value="Genomic_DNA"/>
</dbReference>
<dbReference type="KEGG" id="sroi:IAG44_01820"/>
<gene>
    <name evidence="2" type="ORF">IAG44_01820</name>
</gene>
<name>A0A7H0I6B5_9ACTN</name>
<evidence type="ECO:0000313" key="2">
    <source>
        <dbReference type="EMBL" id="QNP68331.1"/>
    </source>
</evidence>
<dbReference type="GO" id="GO:0016491">
    <property type="term" value="F:oxidoreductase activity"/>
    <property type="evidence" value="ECO:0007669"/>
    <property type="project" value="InterPro"/>
</dbReference>
<accession>A0A7H0I6B5</accession>
<organism evidence="2 3">
    <name type="scientific">Streptomyces roseirectus</name>
    <dbReference type="NCBI Taxonomy" id="2768066"/>
    <lineage>
        <taxon>Bacteria</taxon>
        <taxon>Bacillati</taxon>
        <taxon>Actinomycetota</taxon>
        <taxon>Actinomycetes</taxon>
        <taxon>Kitasatosporales</taxon>
        <taxon>Streptomycetaceae</taxon>
        <taxon>Streptomyces</taxon>
    </lineage>
</organism>
<dbReference type="Gene3D" id="1.10.620.20">
    <property type="entry name" value="Ribonucleotide Reductase, subunit A"/>
    <property type="match status" value="1"/>
</dbReference>
<dbReference type="Proteomes" id="UP000516052">
    <property type="component" value="Chromosome"/>
</dbReference>
<dbReference type="InterPro" id="IPR012348">
    <property type="entry name" value="RNR-like"/>
</dbReference>
<evidence type="ECO:0000256" key="1">
    <source>
        <dbReference type="SAM" id="MobiDB-lite"/>
    </source>
</evidence>
<protein>
    <submittedName>
        <fullName evidence="2">Uncharacterized protein</fullName>
    </submittedName>
</protein>
<reference evidence="2 3" key="1">
    <citation type="submission" date="2020-08" db="EMBL/GenBank/DDBJ databases">
        <title>A novel species.</title>
        <authorList>
            <person name="Gao J."/>
        </authorList>
    </citation>
    <scope>NUCLEOTIDE SEQUENCE [LARGE SCALE GENOMIC DNA]</scope>
    <source>
        <strain evidence="2 3">CRXT-G-22</strain>
    </source>
</reference>
<dbReference type="AlphaFoldDB" id="A0A7H0I6B5"/>